<dbReference type="EMBL" id="BLLK01000051">
    <property type="protein sequence ID" value="GFH56200.1"/>
    <property type="molecule type" value="Genomic_DNA"/>
</dbReference>
<evidence type="ECO:0000313" key="3">
    <source>
        <dbReference type="EMBL" id="GFH56200.1"/>
    </source>
</evidence>
<dbReference type="Gene3D" id="3.40.50.150">
    <property type="entry name" value="Vaccinia Virus protein VP39"/>
    <property type="match status" value="1"/>
</dbReference>
<evidence type="ECO:0000313" key="4">
    <source>
        <dbReference type="Proteomes" id="UP001054902"/>
    </source>
</evidence>
<reference evidence="3 4" key="1">
    <citation type="journal article" date="2021" name="Sci. Rep.">
        <title>The genome of the diatom Chaetoceros tenuissimus carries an ancient integrated fragment of an extant virus.</title>
        <authorList>
            <person name="Hongo Y."/>
            <person name="Kimura K."/>
            <person name="Takaki Y."/>
            <person name="Yoshida Y."/>
            <person name="Baba S."/>
            <person name="Kobayashi G."/>
            <person name="Nagasaki K."/>
            <person name="Hano T."/>
            <person name="Tomaru Y."/>
        </authorList>
    </citation>
    <scope>NUCLEOTIDE SEQUENCE [LARGE SCALE GENOMIC DNA]</scope>
    <source>
        <strain evidence="3 4">NIES-3715</strain>
    </source>
</reference>
<evidence type="ECO:0000256" key="1">
    <source>
        <dbReference type="ARBA" id="ARBA00022679"/>
    </source>
</evidence>
<name>A0AAD3D466_9STRA</name>
<dbReference type="SUPFAM" id="SSF53335">
    <property type="entry name" value="S-adenosyl-L-methionine-dependent methyltransferases"/>
    <property type="match status" value="1"/>
</dbReference>
<dbReference type="InterPro" id="IPR029063">
    <property type="entry name" value="SAM-dependent_MTases_sf"/>
</dbReference>
<keyword evidence="1" id="KW-0808">Transferase</keyword>
<dbReference type="CDD" id="cd02440">
    <property type="entry name" value="AdoMet_MTases"/>
    <property type="match status" value="1"/>
</dbReference>
<evidence type="ECO:0000259" key="2">
    <source>
        <dbReference type="Pfam" id="PF13649"/>
    </source>
</evidence>
<comment type="caution">
    <text evidence="3">The sequence shown here is derived from an EMBL/GenBank/DDBJ whole genome shotgun (WGS) entry which is preliminary data.</text>
</comment>
<dbReference type="PANTHER" id="PTHR43861:SF3">
    <property type="entry name" value="PUTATIVE (AFU_ORTHOLOGUE AFUA_2G14390)-RELATED"/>
    <property type="match status" value="1"/>
</dbReference>
<accession>A0AAD3D466</accession>
<keyword evidence="4" id="KW-1185">Reference proteome</keyword>
<feature type="domain" description="Methyltransferase" evidence="2">
    <location>
        <begin position="34"/>
        <end position="126"/>
    </location>
</feature>
<sequence length="196" mass="21879">MWDKRYSEEGFAYGTEPNNFLARQSKKLNPNSNILCLAEGEGRNAVSLAKLGHRVVGVDSSSVGLEKAKNLAESEGVNIDVQVADLKDYDIGIEKWDAVVSIFAHLPPALRKDVHQRVVKGLKKGGVLLLEAYTPKQLEYKTGGPPITEMMMCLDDLMEEFDGLDFEFGIEQEREVIEGKYHTGKAYTVQVFARKK</sequence>
<gene>
    <name evidence="3" type="ORF">CTEN210_12676</name>
</gene>
<dbReference type="GO" id="GO:0016740">
    <property type="term" value="F:transferase activity"/>
    <property type="evidence" value="ECO:0007669"/>
    <property type="project" value="UniProtKB-KW"/>
</dbReference>
<protein>
    <submittedName>
        <fullName evidence="3">SAM domain-containing protein</fullName>
    </submittedName>
</protein>
<proteinExistence type="predicted"/>
<dbReference type="InterPro" id="IPR041698">
    <property type="entry name" value="Methyltransf_25"/>
</dbReference>
<organism evidence="3 4">
    <name type="scientific">Chaetoceros tenuissimus</name>
    <dbReference type="NCBI Taxonomy" id="426638"/>
    <lineage>
        <taxon>Eukaryota</taxon>
        <taxon>Sar</taxon>
        <taxon>Stramenopiles</taxon>
        <taxon>Ochrophyta</taxon>
        <taxon>Bacillariophyta</taxon>
        <taxon>Coscinodiscophyceae</taxon>
        <taxon>Chaetocerotophycidae</taxon>
        <taxon>Chaetocerotales</taxon>
        <taxon>Chaetocerotaceae</taxon>
        <taxon>Chaetoceros</taxon>
    </lineage>
</organism>
<dbReference type="PANTHER" id="PTHR43861">
    <property type="entry name" value="TRANS-ACONITATE 2-METHYLTRANSFERASE-RELATED"/>
    <property type="match status" value="1"/>
</dbReference>
<dbReference type="Proteomes" id="UP001054902">
    <property type="component" value="Unassembled WGS sequence"/>
</dbReference>
<dbReference type="AlphaFoldDB" id="A0AAD3D466"/>
<dbReference type="Pfam" id="PF13649">
    <property type="entry name" value="Methyltransf_25"/>
    <property type="match status" value="1"/>
</dbReference>